<dbReference type="Pfam" id="PF02776">
    <property type="entry name" value="TPP_enzyme_N"/>
    <property type="match status" value="1"/>
</dbReference>
<evidence type="ECO:0000256" key="2">
    <source>
        <dbReference type="ARBA" id="ARBA00023052"/>
    </source>
</evidence>
<proteinExistence type="inferred from homology"/>
<feature type="domain" description="Thiamine pyrophosphate enzyme N-terminal TPP-binding" evidence="4">
    <location>
        <begin position="1"/>
        <end position="106"/>
    </location>
</feature>
<dbReference type="GO" id="GO:0030976">
    <property type="term" value="F:thiamine pyrophosphate binding"/>
    <property type="evidence" value="ECO:0007669"/>
    <property type="project" value="InterPro"/>
</dbReference>
<gene>
    <name evidence="5" type="ORF">LY71_102156</name>
</gene>
<dbReference type="Gene3D" id="3.40.50.970">
    <property type="match status" value="2"/>
</dbReference>
<dbReference type="SUPFAM" id="SSF52518">
    <property type="entry name" value="Thiamin diphosphate-binding fold (THDP-binding)"/>
    <property type="match status" value="2"/>
</dbReference>
<dbReference type="GO" id="GO:0000287">
    <property type="term" value="F:magnesium ion binding"/>
    <property type="evidence" value="ECO:0007669"/>
    <property type="project" value="UniProtKB-ARBA"/>
</dbReference>
<evidence type="ECO:0000256" key="1">
    <source>
        <dbReference type="ARBA" id="ARBA00007812"/>
    </source>
</evidence>
<dbReference type="InterPro" id="IPR012001">
    <property type="entry name" value="Thiamin_PyroP_enz_TPP-bd_dom"/>
</dbReference>
<comment type="caution">
    <text evidence="5">The sequence shown here is derived from an EMBL/GenBank/DDBJ whole genome shotgun (WGS) entry which is preliminary data.</text>
</comment>
<reference evidence="5 6" key="1">
    <citation type="submission" date="2018-03" db="EMBL/GenBank/DDBJ databases">
        <title>Genomic Encyclopedia of Archaeal and Bacterial Type Strains, Phase II (KMG-II): from individual species to whole genera.</title>
        <authorList>
            <person name="Goeker M."/>
        </authorList>
    </citation>
    <scope>NUCLEOTIDE SEQUENCE [LARGE SCALE GENOMIC DNA]</scope>
    <source>
        <strain evidence="5 6">DSM 45416</strain>
    </source>
</reference>
<sequence>MNGAQALIRTLVDAGVDVCFANPGTSEMHFVAALDDVPGMRGVLTLFEGVATGAADGWARMTGRPAATLLHLGPGMGNGLANLHNARRGRTPMVNVVGDHARSHKRLDAPLESDIDAVAGTVSGWVRRSLTPEDLAADAAEAVAAAARGQIATLVLPADVSWSEGAAVADPVPPRPRPQVPTAVVSDVAAVLGSGEPTVLLLGGDVVAAEAGLLAAGRVAAGAGVRLLAETFPARMVRGAGLPDVGKLPYPPEVAITALAGTRHLVLAGATSPVHFFGYPGVPGTPVPDDCTVHVLSAPGEDGVAALEELAGKVAAGAEPELLEASRPELPTGRLTPRAVSAVVGAVLPERAVVVDEAITSGVGLAELTSGAPRHDWLALTGGAIGDGLPMAVGAAVACPDRPVLVLQADGSAMYTVQALWTMAREQLDVTVVLYDNASYAILQGELSRVGATGGGERAGQLLDLGGPTLDFVSLATGMGVPATRAETAEELAGQLRTALTEPGPHLVQAVLRPAG</sequence>
<dbReference type="RefSeq" id="WP_106275623.1">
    <property type="nucleotide sequence ID" value="NZ_PVTG01000002.1"/>
</dbReference>
<name>A0A2T0TZK9_9ACTN</name>
<feature type="domain" description="Thiamine pyrophosphate enzyme TPP-binding" evidence="3">
    <location>
        <begin position="373"/>
        <end position="509"/>
    </location>
</feature>
<comment type="similarity">
    <text evidence="1">Belongs to the TPP enzyme family.</text>
</comment>
<dbReference type="Proteomes" id="UP000239210">
    <property type="component" value="Unassembled WGS sequence"/>
</dbReference>
<protein>
    <submittedName>
        <fullName evidence="5">Acetolactate synthase-1/2/3 large subunit</fullName>
    </submittedName>
</protein>
<dbReference type="GO" id="GO:0050660">
    <property type="term" value="F:flavin adenine dinucleotide binding"/>
    <property type="evidence" value="ECO:0007669"/>
    <property type="project" value="TreeGrafter"/>
</dbReference>
<dbReference type="PANTHER" id="PTHR18968:SF86">
    <property type="entry name" value="ACETOLACTATE SYNTHASE LARGE SUBUNIT ILVX-RELATED"/>
    <property type="match status" value="1"/>
</dbReference>
<evidence type="ECO:0000313" key="6">
    <source>
        <dbReference type="Proteomes" id="UP000239210"/>
    </source>
</evidence>
<evidence type="ECO:0000313" key="5">
    <source>
        <dbReference type="EMBL" id="PRY51093.1"/>
    </source>
</evidence>
<dbReference type="InterPro" id="IPR029061">
    <property type="entry name" value="THDP-binding"/>
</dbReference>
<dbReference type="PANTHER" id="PTHR18968">
    <property type="entry name" value="THIAMINE PYROPHOSPHATE ENZYMES"/>
    <property type="match status" value="1"/>
</dbReference>
<keyword evidence="6" id="KW-1185">Reference proteome</keyword>
<dbReference type="EMBL" id="PVTG01000002">
    <property type="protein sequence ID" value="PRY51093.1"/>
    <property type="molecule type" value="Genomic_DNA"/>
</dbReference>
<evidence type="ECO:0000259" key="4">
    <source>
        <dbReference type="Pfam" id="PF02776"/>
    </source>
</evidence>
<dbReference type="AlphaFoldDB" id="A0A2T0TZK9"/>
<organism evidence="5 6">
    <name type="scientific">Geodermatophilus tzadiensis</name>
    <dbReference type="NCBI Taxonomy" id="1137988"/>
    <lineage>
        <taxon>Bacteria</taxon>
        <taxon>Bacillati</taxon>
        <taxon>Actinomycetota</taxon>
        <taxon>Actinomycetes</taxon>
        <taxon>Geodermatophilales</taxon>
        <taxon>Geodermatophilaceae</taxon>
        <taxon>Geodermatophilus</taxon>
    </lineage>
</organism>
<dbReference type="InterPro" id="IPR045229">
    <property type="entry name" value="TPP_enz"/>
</dbReference>
<dbReference type="InterPro" id="IPR011766">
    <property type="entry name" value="TPP_enzyme_TPP-bd"/>
</dbReference>
<dbReference type="CDD" id="cd02002">
    <property type="entry name" value="TPP_BFDC"/>
    <property type="match status" value="1"/>
</dbReference>
<accession>A0A2T0TZK9</accession>
<dbReference type="NCBIfam" id="NF005760">
    <property type="entry name" value="PRK07586.1"/>
    <property type="match status" value="1"/>
</dbReference>
<evidence type="ECO:0000259" key="3">
    <source>
        <dbReference type="Pfam" id="PF02775"/>
    </source>
</evidence>
<dbReference type="CDD" id="cd07035">
    <property type="entry name" value="TPP_PYR_POX_like"/>
    <property type="match status" value="1"/>
</dbReference>
<dbReference type="GO" id="GO:0003984">
    <property type="term" value="F:acetolactate synthase activity"/>
    <property type="evidence" value="ECO:0007669"/>
    <property type="project" value="TreeGrafter"/>
</dbReference>
<keyword evidence="2" id="KW-0786">Thiamine pyrophosphate</keyword>
<dbReference type="Pfam" id="PF02775">
    <property type="entry name" value="TPP_enzyme_C"/>
    <property type="match status" value="1"/>
</dbReference>
<dbReference type="OrthoDB" id="2443624at2"/>